<dbReference type="Gene3D" id="3.30.420.10">
    <property type="entry name" value="Ribonuclease H-like superfamily/Ribonuclease H"/>
    <property type="match status" value="1"/>
</dbReference>
<dbReference type="PANTHER" id="PTHR47326">
    <property type="entry name" value="TRANSPOSABLE ELEMENT TC3 TRANSPOSASE-LIKE PROTEIN"/>
    <property type="match status" value="1"/>
</dbReference>
<sequence length="173" mass="20051">MALRTQYPQKTKCLGWHAAKSYHWAFFIDGMLTAAKYLDMLQNQIVPAVRNLPINFEEVWLQQDGCPAHNARNVNLFLQTTFPNRLISKQGTINWPPRSPDLSPNDFFLWGYVKNSIYGHNHERPMNIDELRLKIVQSLENIPAVMLAKVRSEFYNRLGYCEAQQGGIFEPLI</sequence>
<protein>
    <submittedName>
        <fullName evidence="2">Uncharacterized protein LOC115880788</fullName>
    </submittedName>
</protein>
<dbReference type="KEGG" id="soy:115880788"/>
<name>A0A6J2XTN9_SITOR</name>
<dbReference type="GO" id="GO:0003676">
    <property type="term" value="F:nucleic acid binding"/>
    <property type="evidence" value="ECO:0007669"/>
    <property type="project" value="InterPro"/>
</dbReference>
<dbReference type="InParanoid" id="A0A6J2XTN9"/>
<evidence type="ECO:0000313" key="1">
    <source>
        <dbReference type="Proteomes" id="UP000504635"/>
    </source>
</evidence>
<dbReference type="Proteomes" id="UP000504635">
    <property type="component" value="Unplaced"/>
</dbReference>
<dbReference type="AlphaFoldDB" id="A0A6J2XTN9"/>
<evidence type="ECO:0000313" key="2">
    <source>
        <dbReference type="RefSeq" id="XP_030753934.1"/>
    </source>
</evidence>
<dbReference type="OrthoDB" id="6766291at2759"/>
<keyword evidence="1" id="KW-1185">Reference proteome</keyword>
<reference evidence="2" key="1">
    <citation type="submission" date="2025-08" db="UniProtKB">
        <authorList>
            <consortium name="RefSeq"/>
        </authorList>
    </citation>
    <scope>IDENTIFICATION</scope>
    <source>
        <tissue evidence="2">Gonads</tissue>
    </source>
</reference>
<proteinExistence type="predicted"/>
<dbReference type="RefSeq" id="XP_030753934.1">
    <property type="nucleotide sequence ID" value="XM_030898074.1"/>
</dbReference>
<gene>
    <name evidence="2" type="primary">LOC115880788</name>
</gene>
<dbReference type="GeneID" id="115880788"/>
<accession>A0A6J2XTN9</accession>
<dbReference type="PANTHER" id="PTHR47326:SF1">
    <property type="entry name" value="HTH PSQ-TYPE DOMAIN-CONTAINING PROTEIN"/>
    <property type="match status" value="1"/>
</dbReference>
<organism evidence="1 2">
    <name type="scientific">Sitophilus oryzae</name>
    <name type="common">Rice weevil</name>
    <name type="synonym">Curculio oryzae</name>
    <dbReference type="NCBI Taxonomy" id="7048"/>
    <lineage>
        <taxon>Eukaryota</taxon>
        <taxon>Metazoa</taxon>
        <taxon>Ecdysozoa</taxon>
        <taxon>Arthropoda</taxon>
        <taxon>Hexapoda</taxon>
        <taxon>Insecta</taxon>
        <taxon>Pterygota</taxon>
        <taxon>Neoptera</taxon>
        <taxon>Endopterygota</taxon>
        <taxon>Coleoptera</taxon>
        <taxon>Polyphaga</taxon>
        <taxon>Cucujiformia</taxon>
        <taxon>Curculionidae</taxon>
        <taxon>Dryophthorinae</taxon>
        <taxon>Sitophilus</taxon>
    </lineage>
</organism>
<dbReference type="InterPro" id="IPR036397">
    <property type="entry name" value="RNaseH_sf"/>
</dbReference>